<dbReference type="Proteomes" id="UP000549394">
    <property type="component" value="Unassembled WGS sequence"/>
</dbReference>
<feature type="repeat" description="Solcar" evidence="22">
    <location>
        <begin position="188"/>
        <end position="273"/>
    </location>
</feature>
<comment type="subcellular location">
    <subcellularLocation>
        <location evidence="1">Mitochondrion inner membrane</location>
        <topology evidence="1">Multi-pass membrane protein</topology>
    </subcellularLocation>
</comment>
<keyword evidence="6" id="KW-0999">Mitochondrion inner membrane</keyword>
<dbReference type="PRINTS" id="PR00926">
    <property type="entry name" value="MITOCARRIER"/>
</dbReference>
<keyword evidence="5" id="KW-0677">Repeat</keyword>
<evidence type="ECO:0000313" key="24">
    <source>
        <dbReference type="EMBL" id="CAD5121624.1"/>
    </source>
</evidence>
<dbReference type="FunFam" id="1.50.40.10:FF:000037">
    <property type="entry name" value="Solute carrier family 25 member 29"/>
    <property type="match status" value="1"/>
</dbReference>
<keyword evidence="25" id="KW-1185">Reference proteome</keyword>
<comment type="similarity">
    <text evidence="2 23">Belongs to the mitochondrial carrier (TC 2.A.29) family.</text>
</comment>
<comment type="catalytic activity">
    <reaction evidence="13">
        <text>L-histidine(out) + L-arginine(in) = L-histidine(in) + L-arginine(out)</text>
        <dbReference type="Rhea" id="RHEA:71063"/>
        <dbReference type="ChEBI" id="CHEBI:32682"/>
        <dbReference type="ChEBI" id="CHEBI:57595"/>
    </reaction>
</comment>
<evidence type="ECO:0000256" key="4">
    <source>
        <dbReference type="ARBA" id="ARBA00022692"/>
    </source>
</evidence>
<keyword evidence="7" id="KW-0029">Amino-acid transport</keyword>
<evidence type="ECO:0000256" key="21">
    <source>
        <dbReference type="ARBA" id="ARBA00080567"/>
    </source>
</evidence>
<evidence type="ECO:0000256" key="5">
    <source>
        <dbReference type="ARBA" id="ARBA00022737"/>
    </source>
</evidence>
<dbReference type="GO" id="GO:0005289">
    <property type="term" value="F:high-affinity L-arginine transmembrane transporter activity"/>
    <property type="evidence" value="ECO:0007669"/>
    <property type="project" value="TreeGrafter"/>
</dbReference>
<comment type="catalytic activity">
    <reaction evidence="12">
        <text>L-histidine(out) = L-histidine(in)</text>
        <dbReference type="Rhea" id="RHEA:72807"/>
        <dbReference type="ChEBI" id="CHEBI:57595"/>
    </reaction>
</comment>
<evidence type="ECO:0000256" key="9">
    <source>
        <dbReference type="ARBA" id="ARBA00023128"/>
    </source>
</evidence>
<organism evidence="24 25">
    <name type="scientific">Dimorphilus gyrociliatus</name>
    <dbReference type="NCBI Taxonomy" id="2664684"/>
    <lineage>
        <taxon>Eukaryota</taxon>
        <taxon>Metazoa</taxon>
        <taxon>Spiralia</taxon>
        <taxon>Lophotrochozoa</taxon>
        <taxon>Annelida</taxon>
        <taxon>Polychaeta</taxon>
        <taxon>Polychaeta incertae sedis</taxon>
        <taxon>Dinophilidae</taxon>
        <taxon>Dimorphilus</taxon>
    </lineage>
</organism>
<dbReference type="Gene3D" id="1.50.40.10">
    <property type="entry name" value="Mitochondrial carrier domain"/>
    <property type="match status" value="1"/>
</dbReference>
<evidence type="ECO:0000256" key="13">
    <source>
        <dbReference type="ARBA" id="ARBA00050768"/>
    </source>
</evidence>
<evidence type="ECO:0000256" key="16">
    <source>
        <dbReference type="ARBA" id="ARBA00052673"/>
    </source>
</evidence>
<dbReference type="EMBL" id="CAJFCJ010000014">
    <property type="protein sequence ID" value="CAD5121624.1"/>
    <property type="molecule type" value="Genomic_DNA"/>
</dbReference>
<sequence>MALDFFAGCIGGITGVIVGHPFDTVKVRLQTQNPIIYKGTFDCFAQIIKKESFIGLYKGIAPPLCGLTAINAIVFGVQGNVQRRLPKPNSLTAHYLAGAVAGFSQCVICSPMELVKTRLQVQGQGQSRKIKQTLYKNSYDCLVKIFKKEGIKGVYRGFWLTTLRETPSFGVYFASYEKFCRIGNPSEVGTMQLLLSGGTAGMCSWIVTYPFDVIKSRVQADVRNEYKGLVDCFRKSIASEGWLVLTKGLGSTLLRAFPVNATTFATVTYVFRFASRHTEYFDSDETNIQEFLQHSSNQTGHLALLTNFPSHP</sequence>
<dbReference type="InterPro" id="IPR050567">
    <property type="entry name" value="Mitochondrial_Carrier"/>
</dbReference>
<dbReference type="PANTHER" id="PTHR45624:SF61">
    <property type="entry name" value="MITOCHONDRIAL BASIC AMINO ACIDS TRANSPORTER"/>
    <property type="match status" value="1"/>
</dbReference>
<evidence type="ECO:0000256" key="2">
    <source>
        <dbReference type="ARBA" id="ARBA00006375"/>
    </source>
</evidence>
<feature type="repeat" description="Solcar" evidence="22">
    <location>
        <begin position="89"/>
        <end position="182"/>
    </location>
</feature>
<keyword evidence="10 22" id="KW-0472">Membrane</keyword>
<comment type="catalytic activity">
    <reaction evidence="14">
        <text>L-homoarginine(in) + L-arginine(out) = L-homoarginine(out) + L-arginine(in)</text>
        <dbReference type="Rhea" id="RHEA:72799"/>
        <dbReference type="ChEBI" id="CHEBI:32682"/>
        <dbReference type="ChEBI" id="CHEBI:143006"/>
    </reaction>
</comment>
<keyword evidence="4 22" id="KW-0812">Transmembrane</keyword>
<accession>A0A7I8W197</accession>
<dbReference type="PANTHER" id="PTHR45624">
    <property type="entry name" value="MITOCHONDRIAL BASIC AMINO ACIDS TRANSPORTER-RELATED"/>
    <property type="match status" value="1"/>
</dbReference>
<name>A0A7I8W197_9ANNE</name>
<comment type="caution">
    <text evidence="24">The sequence shown here is derived from an EMBL/GenBank/DDBJ whole genome shotgun (WGS) entry which is preliminary data.</text>
</comment>
<evidence type="ECO:0000256" key="20">
    <source>
        <dbReference type="ARBA" id="ARBA00079387"/>
    </source>
</evidence>
<dbReference type="InterPro" id="IPR018108">
    <property type="entry name" value="MCP_transmembrane"/>
</dbReference>
<evidence type="ECO:0000256" key="1">
    <source>
        <dbReference type="ARBA" id="ARBA00004448"/>
    </source>
</evidence>
<protein>
    <recommendedName>
        <fullName evidence="17">Mitochondrial basic amino acids transporter</fullName>
    </recommendedName>
    <alternativeName>
        <fullName evidence="21">Carnitine/acylcarnitine translocase-like</fullName>
    </alternativeName>
    <alternativeName>
        <fullName evidence="20">Mitochondrial carnitine/acylcarnitine carrier protein CACL</fullName>
    </alternativeName>
    <alternativeName>
        <fullName evidence="19">Mitochondrial ornithine transporter 3</fullName>
    </alternativeName>
    <alternativeName>
        <fullName evidence="18">Solute carrier family 25 member 29</fullName>
    </alternativeName>
</protein>
<comment type="catalytic activity">
    <reaction evidence="11">
        <text>L-lysine(out) + L-arginine(in) = L-lysine(in) + L-arginine(out)</text>
        <dbReference type="Rhea" id="RHEA:70827"/>
        <dbReference type="ChEBI" id="CHEBI:32551"/>
        <dbReference type="ChEBI" id="CHEBI:32682"/>
    </reaction>
</comment>
<evidence type="ECO:0000313" key="25">
    <source>
        <dbReference type="Proteomes" id="UP000549394"/>
    </source>
</evidence>
<evidence type="ECO:0000256" key="17">
    <source>
        <dbReference type="ARBA" id="ARBA00071763"/>
    </source>
</evidence>
<evidence type="ECO:0000256" key="12">
    <source>
        <dbReference type="ARBA" id="ARBA00050592"/>
    </source>
</evidence>
<dbReference type="GO" id="GO:0005743">
    <property type="term" value="C:mitochondrial inner membrane"/>
    <property type="evidence" value="ECO:0007669"/>
    <property type="project" value="UniProtKB-SubCell"/>
</dbReference>
<dbReference type="OrthoDB" id="193856at2759"/>
<evidence type="ECO:0000256" key="19">
    <source>
        <dbReference type="ARBA" id="ARBA00078745"/>
    </source>
</evidence>
<keyword evidence="3 23" id="KW-0813">Transport</keyword>
<comment type="catalytic activity">
    <reaction evidence="15">
        <text>L-ornithine(in) + L-arginine(out) = L-ornithine(out) + L-arginine(in)</text>
        <dbReference type="Rhea" id="RHEA:34991"/>
        <dbReference type="ChEBI" id="CHEBI:32682"/>
        <dbReference type="ChEBI" id="CHEBI:46911"/>
    </reaction>
</comment>
<dbReference type="InterPro" id="IPR002067">
    <property type="entry name" value="MCP"/>
</dbReference>
<evidence type="ECO:0000256" key="3">
    <source>
        <dbReference type="ARBA" id="ARBA00022448"/>
    </source>
</evidence>
<proteinExistence type="inferred from homology"/>
<dbReference type="InterPro" id="IPR023395">
    <property type="entry name" value="MCP_dom_sf"/>
</dbReference>
<gene>
    <name evidence="24" type="ORF">DGYR_LOCUS9553</name>
</gene>
<reference evidence="24 25" key="1">
    <citation type="submission" date="2020-08" db="EMBL/GenBank/DDBJ databases">
        <authorList>
            <person name="Hejnol A."/>
        </authorList>
    </citation>
    <scope>NUCLEOTIDE SEQUENCE [LARGE SCALE GENOMIC DNA]</scope>
</reference>
<dbReference type="GO" id="GO:1990575">
    <property type="term" value="P:mitochondrial L-ornithine transmembrane transport"/>
    <property type="evidence" value="ECO:0007669"/>
    <property type="project" value="TreeGrafter"/>
</dbReference>
<evidence type="ECO:0000256" key="6">
    <source>
        <dbReference type="ARBA" id="ARBA00022792"/>
    </source>
</evidence>
<dbReference type="Pfam" id="PF00153">
    <property type="entry name" value="Mito_carr"/>
    <property type="match status" value="3"/>
</dbReference>
<dbReference type="PROSITE" id="PS50920">
    <property type="entry name" value="SOLCAR"/>
    <property type="match status" value="3"/>
</dbReference>
<evidence type="ECO:0000256" key="8">
    <source>
        <dbReference type="ARBA" id="ARBA00022989"/>
    </source>
</evidence>
<feature type="repeat" description="Solcar" evidence="22">
    <location>
        <begin position="1"/>
        <end position="84"/>
    </location>
</feature>
<dbReference type="AlphaFoldDB" id="A0A7I8W197"/>
<evidence type="ECO:0000256" key="18">
    <source>
        <dbReference type="ARBA" id="ARBA00076491"/>
    </source>
</evidence>
<evidence type="ECO:0000256" key="14">
    <source>
        <dbReference type="ARBA" id="ARBA00051045"/>
    </source>
</evidence>
<evidence type="ECO:0000256" key="23">
    <source>
        <dbReference type="RuleBase" id="RU000488"/>
    </source>
</evidence>
<evidence type="ECO:0000256" key="10">
    <source>
        <dbReference type="ARBA" id="ARBA00023136"/>
    </source>
</evidence>
<evidence type="ECO:0000256" key="7">
    <source>
        <dbReference type="ARBA" id="ARBA00022970"/>
    </source>
</evidence>
<evidence type="ECO:0000256" key="15">
    <source>
        <dbReference type="ARBA" id="ARBA00051921"/>
    </source>
</evidence>
<evidence type="ECO:0000256" key="11">
    <source>
        <dbReference type="ARBA" id="ARBA00049090"/>
    </source>
</evidence>
<dbReference type="SUPFAM" id="SSF103506">
    <property type="entry name" value="Mitochondrial carrier"/>
    <property type="match status" value="1"/>
</dbReference>
<keyword evidence="9" id="KW-0496">Mitochondrion</keyword>
<evidence type="ECO:0000256" key="22">
    <source>
        <dbReference type="PROSITE-ProRule" id="PRU00282"/>
    </source>
</evidence>
<comment type="catalytic activity">
    <reaction evidence="16">
        <text>N(omega)-methyl-L-arginine(in) + L-arginine(out) = N(omega)-methyl-L-arginine(out) + L-arginine(in)</text>
        <dbReference type="Rhea" id="RHEA:72803"/>
        <dbReference type="ChEBI" id="CHEBI:32682"/>
        <dbReference type="ChEBI" id="CHEBI:114953"/>
    </reaction>
</comment>
<keyword evidence="8" id="KW-1133">Transmembrane helix</keyword>